<sequence length="78" mass="9130">MNTALNNFNAHTTLTPFSDLPTQRYGILEATNYETLRCATFARCNILNYRKSFIKTLDIRDHEKPWRIDIQIGIKLDL</sequence>
<reference evidence="1 2" key="1">
    <citation type="submission" date="2024-02" db="EMBL/GenBank/DDBJ databases">
        <title>Roseibium algae sp. nov., isolated from marine alga (Grateloupia sp.), showing potential in myo-inositol conversion.</title>
        <authorList>
            <person name="Wang Y."/>
        </authorList>
    </citation>
    <scope>NUCLEOTIDE SEQUENCE [LARGE SCALE GENOMIC DNA]</scope>
    <source>
        <strain evidence="1 2">H3510</strain>
    </source>
</reference>
<accession>A0ABU8TI65</accession>
<evidence type="ECO:0000313" key="1">
    <source>
        <dbReference type="EMBL" id="MEJ8473860.1"/>
    </source>
</evidence>
<proteinExistence type="predicted"/>
<comment type="caution">
    <text evidence="1">The sequence shown here is derived from an EMBL/GenBank/DDBJ whole genome shotgun (WGS) entry which is preliminary data.</text>
</comment>
<dbReference type="Proteomes" id="UP001385499">
    <property type="component" value="Unassembled WGS sequence"/>
</dbReference>
<keyword evidence="2" id="KW-1185">Reference proteome</keyword>
<evidence type="ECO:0000313" key="2">
    <source>
        <dbReference type="Proteomes" id="UP001385499"/>
    </source>
</evidence>
<protein>
    <submittedName>
        <fullName evidence="1">Uncharacterized protein</fullName>
    </submittedName>
</protein>
<organism evidence="1 2">
    <name type="scientific">Roseibium algae</name>
    <dbReference type="NCBI Taxonomy" id="3123038"/>
    <lineage>
        <taxon>Bacteria</taxon>
        <taxon>Pseudomonadati</taxon>
        <taxon>Pseudomonadota</taxon>
        <taxon>Alphaproteobacteria</taxon>
        <taxon>Hyphomicrobiales</taxon>
        <taxon>Stappiaceae</taxon>
        <taxon>Roseibium</taxon>
    </lineage>
</organism>
<dbReference type="EMBL" id="JBAKIA010000004">
    <property type="protein sequence ID" value="MEJ8473860.1"/>
    <property type="molecule type" value="Genomic_DNA"/>
</dbReference>
<gene>
    <name evidence="1" type="ORF">V6575_07160</name>
</gene>
<name>A0ABU8TI65_9HYPH</name>
<dbReference type="RefSeq" id="WP_340273546.1">
    <property type="nucleotide sequence ID" value="NZ_JBAKIA010000004.1"/>
</dbReference>